<dbReference type="InterPro" id="IPR036259">
    <property type="entry name" value="MFS_trans_sf"/>
</dbReference>
<dbReference type="PANTHER" id="PTHR21576">
    <property type="entry name" value="UNCHARACTERIZED NODULIN-LIKE PROTEIN"/>
    <property type="match status" value="1"/>
</dbReference>
<proteinExistence type="predicted"/>
<evidence type="ECO:0000256" key="3">
    <source>
        <dbReference type="ARBA" id="ARBA00022989"/>
    </source>
</evidence>
<evidence type="ECO:0000256" key="1">
    <source>
        <dbReference type="ARBA" id="ARBA00004141"/>
    </source>
</evidence>
<keyword evidence="2 5" id="KW-0812">Transmembrane</keyword>
<dbReference type="OrthoDB" id="410267at2759"/>
<dbReference type="GO" id="GO:0022857">
    <property type="term" value="F:transmembrane transporter activity"/>
    <property type="evidence" value="ECO:0007669"/>
    <property type="project" value="InterPro"/>
</dbReference>
<reference evidence="6" key="1">
    <citation type="submission" date="2021-06" db="EMBL/GenBank/DDBJ databases">
        <authorList>
            <person name="Kallberg Y."/>
            <person name="Tangrot J."/>
            <person name="Rosling A."/>
        </authorList>
    </citation>
    <scope>NUCLEOTIDE SEQUENCE</scope>
    <source>
        <strain evidence="6">MT106</strain>
    </source>
</reference>
<dbReference type="Pfam" id="PF07690">
    <property type="entry name" value="MFS_1"/>
    <property type="match status" value="1"/>
</dbReference>
<dbReference type="Proteomes" id="UP000789831">
    <property type="component" value="Unassembled WGS sequence"/>
</dbReference>
<feature type="transmembrane region" description="Helical" evidence="5">
    <location>
        <begin position="286"/>
        <end position="306"/>
    </location>
</feature>
<feature type="transmembrane region" description="Helical" evidence="5">
    <location>
        <begin position="12"/>
        <end position="32"/>
    </location>
</feature>
<dbReference type="GO" id="GO:0016020">
    <property type="term" value="C:membrane"/>
    <property type="evidence" value="ECO:0007669"/>
    <property type="project" value="UniProtKB-SubCell"/>
</dbReference>
<comment type="subcellular location">
    <subcellularLocation>
        <location evidence="1">Membrane</location>
        <topology evidence="1">Multi-pass membrane protein</topology>
    </subcellularLocation>
</comment>
<organism evidence="6 7">
    <name type="scientific">Ambispora gerdemannii</name>
    <dbReference type="NCBI Taxonomy" id="144530"/>
    <lineage>
        <taxon>Eukaryota</taxon>
        <taxon>Fungi</taxon>
        <taxon>Fungi incertae sedis</taxon>
        <taxon>Mucoromycota</taxon>
        <taxon>Glomeromycotina</taxon>
        <taxon>Glomeromycetes</taxon>
        <taxon>Archaeosporales</taxon>
        <taxon>Ambisporaceae</taxon>
        <taxon>Ambispora</taxon>
    </lineage>
</organism>
<dbReference type="PANTHER" id="PTHR21576:SF158">
    <property type="entry name" value="RIBOSOMAL RNA-PROCESSING PROTEIN 12-LIKE CONSERVED DOMAIN-CONTAINING PROTEIN"/>
    <property type="match status" value="1"/>
</dbReference>
<keyword evidence="4 5" id="KW-0472">Membrane</keyword>
<feature type="transmembrane region" description="Helical" evidence="5">
    <location>
        <begin position="178"/>
        <end position="197"/>
    </location>
</feature>
<feature type="transmembrane region" description="Helical" evidence="5">
    <location>
        <begin position="52"/>
        <end position="72"/>
    </location>
</feature>
<feature type="transmembrane region" description="Helical" evidence="5">
    <location>
        <begin position="318"/>
        <end position="342"/>
    </location>
</feature>
<keyword evidence="7" id="KW-1185">Reference proteome</keyword>
<dbReference type="PROSITE" id="PS51257">
    <property type="entry name" value="PROKAR_LIPOPROTEIN"/>
    <property type="match status" value="1"/>
</dbReference>
<feature type="transmembrane region" description="Helical" evidence="5">
    <location>
        <begin position="427"/>
        <end position="448"/>
    </location>
</feature>
<name>A0A9N8W3N6_9GLOM</name>
<evidence type="ECO:0000313" key="7">
    <source>
        <dbReference type="Proteomes" id="UP000789831"/>
    </source>
</evidence>
<evidence type="ECO:0000256" key="2">
    <source>
        <dbReference type="ARBA" id="ARBA00022692"/>
    </source>
</evidence>
<keyword evidence="3 5" id="KW-1133">Transmembrane helix</keyword>
<evidence type="ECO:0000313" key="6">
    <source>
        <dbReference type="EMBL" id="CAG8473122.1"/>
    </source>
</evidence>
<dbReference type="InterPro" id="IPR011701">
    <property type="entry name" value="MFS"/>
</dbReference>
<feature type="transmembrane region" description="Helical" evidence="5">
    <location>
        <begin position="382"/>
        <end position="407"/>
    </location>
</feature>
<feature type="transmembrane region" description="Helical" evidence="5">
    <location>
        <begin position="112"/>
        <end position="133"/>
    </location>
</feature>
<dbReference type="AlphaFoldDB" id="A0A9N8W3N6"/>
<gene>
    <name evidence="6" type="ORF">AGERDE_LOCUS2838</name>
</gene>
<evidence type="ECO:0000256" key="5">
    <source>
        <dbReference type="SAM" id="Phobius"/>
    </source>
</evidence>
<dbReference type="Gene3D" id="1.20.1250.20">
    <property type="entry name" value="MFS general substrate transporter like domains"/>
    <property type="match status" value="2"/>
</dbReference>
<dbReference type="EMBL" id="CAJVPL010000249">
    <property type="protein sequence ID" value="CAG8473122.1"/>
    <property type="molecule type" value="Genomic_DNA"/>
</dbReference>
<comment type="caution">
    <text evidence="6">The sequence shown here is derived from an EMBL/GenBank/DDBJ whole genome shotgun (WGS) entry which is preliminary data.</text>
</comment>
<dbReference type="SUPFAM" id="SSF103473">
    <property type="entry name" value="MFS general substrate transporter"/>
    <property type="match status" value="1"/>
</dbReference>
<evidence type="ECO:0000256" key="4">
    <source>
        <dbReference type="ARBA" id="ARBA00023136"/>
    </source>
</evidence>
<accession>A0A9N8W3N6</accession>
<sequence>MERDISQKQPQIVVSFLCACLNAITSGSLYLFSLYGPQLGKELGYKQVQLSFVGATGNNGLYLMGPFAGWLIDKYGTRWTCLAAAICLIFGYTSMAFTFNHTFPNSSFILMAIYYAFVGVGSNCSFFSAINVTAKNFTNLRGTGLSGPIAFFGLSAFILSQLSKIFVDNDGKLDVYKFLLFMGIAFGIGNLISTIWLRVIPSRELNRIYEEEEVVEETNANEQTPLLTPASAWSCIGDPSAWLLWSSFLCLAGTGLMVINNIGTIIISLLEPKSPSSISAIKLQSFHVSLISIASCFGRILSGVASDYYKIRHETSRLVFWIIAGVLMLCSQLYTAFGLSLLGSTDKALSYLWILTVGTGYAYGAAFSLGPTITSESWGLRWFGMNWGVMSSAPAFGGLLMNLIFGFVYDFHVDEKRQCVGVDCFQAAFYVSSFISFVSILLACILLVRTR</sequence>
<protein>
    <submittedName>
        <fullName evidence="6">1949_t:CDS:1</fullName>
    </submittedName>
</protein>
<feature type="transmembrane region" description="Helical" evidence="5">
    <location>
        <begin position="348"/>
        <end position="370"/>
    </location>
</feature>
<feature type="transmembrane region" description="Helical" evidence="5">
    <location>
        <begin position="145"/>
        <end position="166"/>
    </location>
</feature>
<feature type="transmembrane region" description="Helical" evidence="5">
    <location>
        <begin position="242"/>
        <end position="266"/>
    </location>
</feature>
<feature type="transmembrane region" description="Helical" evidence="5">
    <location>
        <begin position="79"/>
        <end position="100"/>
    </location>
</feature>